<feature type="compositionally biased region" description="Basic and acidic residues" evidence="1">
    <location>
        <begin position="103"/>
        <end position="114"/>
    </location>
</feature>
<reference evidence="3" key="3">
    <citation type="submission" date="2015-06" db="UniProtKB">
        <authorList>
            <consortium name="EnsemblProtists"/>
        </authorList>
    </citation>
    <scope>IDENTIFICATION</scope>
</reference>
<dbReference type="GeneID" id="17302713"/>
<name>L1JC43_GUITC</name>
<dbReference type="HOGENOM" id="CLU_1242945_0_0_1"/>
<dbReference type="EnsemblProtists" id="EKX46118">
    <property type="protein sequence ID" value="EKX46118"/>
    <property type="gene ID" value="GUITHDRAFT_152528"/>
</dbReference>
<dbReference type="PaxDb" id="55529-EKX46118"/>
<evidence type="ECO:0000313" key="2">
    <source>
        <dbReference type="EMBL" id="EKX46118.1"/>
    </source>
</evidence>
<dbReference type="RefSeq" id="XP_005833098.1">
    <property type="nucleotide sequence ID" value="XM_005833041.1"/>
</dbReference>
<feature type="compositionally biased region" description="Basic and acidic residues" evidence="1">
    <location>
        <begin position="206"/>
        <end position="223"/>
    </location>
</feature>
<organism evidence="2">
    <name type="scientific">Guillardia theta (strain CCMP2712)</name>
    <name type="common">Cryptophyte</name>
    <dbReference type="NCBI Taxonomy" id="905079"/>
    <lineage>
        <taxon>Eukaryota</taxon>
        <taxon>Cryptophyceae</taxon>
        <taxon>Pyrenomonadales</taxon>
        <taxon>Geminigeraceae</taxon>
        <taxon>Guillardia</taxon>
    </lineage>
</organism>
<reference evidence="4" key="2">
    <citation type="submission" date="2012-11" db="EMBL/GenBank/DDBJ databases">
        <authorList>
            <person name="Kuo A."/>
            <person name="Curtis B.A."/>
            <person name="Tanifuji G."/>
            <person name="Burki F."/>
            <person name="Gruber A."/>
            <person name="Irimia M."/>
            <person name="Maruyama S."/>
            <person name="Arias M.C."/>
            <person name="Ball S.G."/>
            <person name="Gile G.H."/>
            <person name="Hirakawa Y."/>
            <person name="Hopkins J.F."/>
            <person name="Rensing S.A."/>
            <person name="Schmutz J."/>
            <person name="Symeonidi A."/>
            <person name="Elias M."/>
            <person name="Eveleigh R.J."/>
            <person name="Herman E.K."/>
            <person name="Klute M.J."/>
            <person name="Nakayama T."/>
            <person name="Obornik M."/>
            <person name="Reyes-Prieto A."/>
            <person name="Armbrust E.V."/>
            <person name="Aves S.J."/>
            <person name="Beiko R.G."/>
            <person name="Coutinho P."/>
            <person name="Dacks J.B."/>
            <person name="Durnford D.G."/>
            <person name="Fast N.M."/>
            <person name="Green B.R."/>
            <person name="Grisdale C."/>
            <person name="Hempe F."/>
            <person name="Henrissat B."/>
            <person name="Hoppner M.P."/>
            <person name="Ishida K.-I."/>
            <person name="Kim E."/>
            <person name="Koreny L."/>
            <person name="Kroth P.G."/>
            <person name="Liu Y."/>
            <person name="Malik S.-B."/>
            <person name="Maier U.G."/>
            <person name="McRose D."/>
            <person name="Mock T."/>
            <person name="Neilson J.A."/>
            <person name="Onodera N.T."/>
            <person name="Poole A.M."/>
            <person name="Pritham E.J."/>
            <person name="Richards T.A."/>
            <person name="Rocap G."/>
            <person name="Roy S.W."/>
            <person name="Sarai C."/>
            <person name="Schaack S."/>
            <person name="Shirato S."/>
            <person name="Slamovits C.H."/>
            <person name="Spencer D.F."/>
            <person name="Suzuki S."/>
            <person name="Worden A.Z."/>
            <person name="Zauner S."/>
            <person name="Barry K."/>
            <person name="Bell C."/>
            <person name="Bharti A.K."/>
            <person name="Crow J.A."/>
            <person name="Grimwood J."/>
            <person name="Kramer R."/>
            <person name="Lindquist E."/>
            <person name="Lucas S."/>
            <person name="Salamov A."/>
            <person name="McFadden G.I."/>
            <person name="Lane C.E."/>
            <person name="Keeling P.J."/>
            <person name="Gray M.W."/>
            <person name="Grigoriev I.V."/>
            <person name="Archibald J.M."/>
        </authorList>
    </citation>
    <scope>NUCLEOTIDE SEQUENCE</scope>
    <source>
        <strain evidence="4">CCMP2712</strain>
    </source>
</reference>
<feature type="non-terminal residue" evidence="2">
    <location>
        <position position="223"/>
    </location>
</feature>
<feature type="compositionally biased region" description="Polar residues" evidence="1">
    <location>
        <begin position="83"/>
        <end position="98"/>
    </location>
</feature>
<protein>
    <submittedName>
        <fullName evidence="2 3">Uncharacterized protein</fullName>
    </submittedName>
</protein>
<keyword evidence="4" id="KW-1185">Reference proteome</keyword>
<feature type="region of interest" description="Disordered" evidence="1">
    <location>
        <begin position="82"/>
        <end position="120"/>
    </location>
</feature>
<accession>L1JC43</accession>
<evidence type="ECO:0000313" key="3">
    <source>
        <dbReference type="EnsemblProtists" id="EKX46118"/>
    </source>
</evidence>
<evidence type="ECO:0000256" key="1">
    <source>
        <dbReference type="SAM" id="MobiDB-lite"/>
    </source>
</evidence>
<dbReference type="EMBL" id="JH992996">
    <property type="protein sequence ID" value="EKX46118.1"/>
    <property type="molecule type" value="Genomic_DNA"/>
</dbReference>
<dbReference type="AlphaFoldDB" id="L1JC43"/>
<dbReference type="KEGG" id="gtt:GUITHDRAFT_152528"/>
<reference evidence="2 4" key="1">
    <citation type="journal article" date="2012" name="Nature">
        <title>Algal genomes reveal evolutionary mosaicism and the fate of nucleomorphs.</title>
        <authorList>
            <consortium name="DOE Joint Genome Institute"/>
            <person name="Curtis B.A."/>
            <person name="Tanifuji G."/>
            <person name="Burki F."/>
            <person name="Gruber A."/>
            <person name="Irimia M."/>
            <person name="Maruyama S."/>
            <person name="Arias M.C."/>
            <person name="Ball S.G."/>
            <person name="Gile G.H."/>
            <person name="Hirakawa Y."/>
            <person name="Hopkins J.F."/>
            <person name="Kuo A."/>
            <person name="Rensing S.A."/>
            <person name="Schmutz J."/>
            <person name="Symeonidi A."/>
            <person name="Elias M."/>
            <person name="Eveleigh R.J."/>
            <person name="Herman E.K."/>
            <person name="Klute M.J."/>
            <person name="Nakayama T."/>
            <person name="Obornik M."/>
            <person name="Reyes-Prieto A."/>
            <person name="Armbrust E.V."/>
            <person name="Aves S.J."/>
            <person name="Beiko R.G."/>
            <person name="Coutinho P."/>
            <person name="Dacks J.B."/>
            <person name="Durnford D.G."/>
            <person name="Fast N.M."/>
            <person name="Green B.R."/>
            <person name="Grisdale C.J."/>
            <person name="Hempel F."/>
            <person name="Henrissat B."/>
            <person name="Hoppner M.P."/>
            <person name="Ishida K."/>
            <person name="Kim E."/>
            <person name="Koreny L."/>
            <person name="Kroth P.G."/>
            <person name="Liu Y."/>
            <person name="Malik S.B."/>
            <person name="Maier U.G."/>
            <person name="McRose D."/>
            <person name="Mock T."/>
            <person name="Neilson J.A."/>
            <person name="Onodera N.T."/>
            <person name="Poole A.M."/>
            <person name="Pritham E.J."/>
            <person name="Richards T.A."/>
            <person name="Rocap G."/>
            <person name="Roy S.W."/>
            <person name="Sarai C."/>
            <person name="Schaack S."/>
            <person name="Shirato S."/>
            <person name="Slamovits C.H."/>
            <person name="Spencer D.F."/>
            <person name="Suzuki S."/>
            <person name="Worden A.Z."/>
            <person name="Zauner S."/>
            <person name="Barry K."/>
            <person name="Bell C."/>
            <person name="Bharti A.K."/>
            <person name="Crow J.A."/>
            <person name="Grimwood J."/>
            <person name="Kramer R."/>
            <person name="Lindquist E."/>
            <person name="Lucas S."/>
            <person name="Salamov A."/>
            <person name="McFadden G.I."/>
            <person name="Lane C.E."/>
            <person name="Keeling P.J."/>
            <person name="Gray M.W."/>
            <person name="Grigoriev I.V."/>
            <person name="Archibald J.M."/>
        </authorList>
    </citation>
    <scope>NUCLEOTIDE SEQUENCE</scope>
    <source>
        <strain evidence="2 4">CCMP2712</strain>
    </source>
</reference>
<evidence type="ECO:0000313" key="4">
    <source>
        <dbReference type="Proteomes" id="UP000011087"/>
    </source>
</evidence>
<proteinExistence type="predicted"/>
<gene>
    <name evidence="2" type="ORF">GUITHDRAFT_152528</name>
</gene>
<feature type="region of interest" description="Disordered" evidence="1">
    <location>
        <begin position="196"/>
        <end position="223"/>
    </location>
</feature>
<sequence>MAKGSQAQQLRKYAPAVIACALVVLLVVERSSSYRSSLVSLADPSDSQFEDPQLNQIYNQALRESLRDSKEISRGFEWKHLKNSASQPAEAPKQQQLQAPAVKKSEETKEDERLSSGQARSDLSAFFTHMEKSHSDSAPHEHVELKKAPAVKGLSESTKRELQALMGEKQKAKLMNQVKQQKHDIRILEHMLVDSLAAKSNPVEPKATETKRSRHADDQQDQE</sequence>
<dbReference type="Proteomes" id="UP000011087">
    <property type="component" value="Unassembled WGS sequence"/>
</dbReference>